<gene>
    <name evidence="1" type="ORF">PINE0816_LOCUS19912</name>
</gene>
<organism evidence="1">
    <name type="scientific">Proboscia inermis</name>
    <dbReference type="NCBI Taxonomy" id="420281"/>
    <lineage>
        <taxon>Eukaryota</taxon>
        <taxon>Sar</taxon>
        <taxon>Stramenopiles</taxon>
        <taxon>Ochrophyta</taxon>
        <taxon>Bacillariophyta</taxon>
        <taxon>Coscinodiscophyceae</taxon>
        <taxon>Rhizosoleniophycidae</taxon>
        <taxon>Rhizosoleniales</taxon>
        <taxon>Rhizosoleniaceae</taxon>
        <taxon>Proboscia</taxon>
    </lineage>
</organism>
<accession>A0A7S0GJG2</accession>
<protein>
    <submittedName>
        <fullName evidence="1">Uncharacterized protein</fullName>
    </submittedName>
</protein>
<sequence length="155" mass="16554">MKCEYVFRREPQAYSMVTDASTGSAIEAGDPAATAFPTGTLIVDPTVNPTVVPTQVPTLTPTAIITDSPATVFNLPAIFIKNLLIEPPLNNAETKWSADLKFPLCNPDDGRIEGAAITIECDNGIPGEFFTVDTLDPSSKFGNAVTTLGRFTFDL</sequence>
<name>A0A7S0GJG2_9STRA</name>
<dbReference type="EMBL" id="HBEL01042735">
    <property type="protein sequence ID" value="CAD8423754.1"/>
    <property type="molecule type" value="Transcribed_RNA"/>
</dbReference>
<dbReference type="AlphaFoldDB" id="A0A7S0GJG2"/>
<evidence type="ECO:0000313" key="1">
    <source>
        <dbReference type="EMBL" id="CAD8423754.1"/>
    </source>
</evidence>
<proteinExistence type="predicted"/>
<reference evidence="1" key="1">
    <citation type="submission" date="2021-01" db="EMBL/GenBank/DDBJ databases">
        <authorList>
            <person name="Corre E."/>
            <person name="Pelletier E."/>
            <person name="Niang G."/>
            <person name="Scheremetjew M."/>
            <person name="Finn R."/>
            <person name="Kale V."/>
            <person name="Holt S."/>
            <person name="Cochrane G."/>
            <person name="Meng A."/>
            <person name="Brown T."/>
            <person name="Cohen L."/>
        </authorList>
    </citation>
    <scope>NUCLEOTIDE SEQUENCE</scope>
    <source>
        <strain evidence="1">CCAP1064/1</strain>
    </source>
</reference>